<sequence>MTKSLIKLKVFNFCHEANFGFKKVRLEEKQQSVNQVLQISTDLFKNSYDLMNDLMSDGLIDVGRISLQKNSDHQKMEIFPYWMLLEVQAILHSVYLRNIKEVICLMKIQKQQSQIQINLFLTLDKKEQMNQDIKIKLTFLCKRQRIAI</sequence>
<dbReference type="AlphaFoldDB" id="A0A8S1T623"/>
<gene>
    <name evidence="1" type="ORF">POCTA_138.1.T0190192</name>
</gene>
<evidence type="ECO:0000313" key="2">
    <source>
        <dbReference type="Proteomes" id="UP000683925"/>
    </source>
</evidence>
<keyword evidence="2" id="KW-1185">Reference proteome</keyword>
<name>A0A8S1T623_PAROT</name>
<evidence type="ECO:0000313" key="1">
    <source>
        <dbReference type="EMBL" id="CAD8146959.1"/>
    </source>
</evidence>
<protein>
    <submittedName>
        <fullName evidence="1">Uncharacterized protein</fullName>
    </submittedName>
</protein>
<organism evidence="1 2">
    <name type="scientific">Paramecium octaurelia</name>
    <dbReference type="NCBI Taxonomy" id="43137"/>
    <lineage>
        <taxon>Eukaryota</taxon>
        <taxon>Sar</taxon>
        <taxon>Alveolata</taxon>
        <taxon>Ciliophora</taxon>
        <taxon>Intramacronucleata</taxon>
        <taxon>Oligohymenophorea</taxon>
        <taxon>Peniculida</taxon>
        <taxon>Parameciidae</taxon>
        <taxon>Paramecium</taxon>
    </lineage>
</organism>
<dbReference type="Proteomes" id="UP000683925">
    <property type="component" value="Unassembled WGS sequence"/>
</dbReference>
<dbReference type="OrthoDB" id="6329284at2759"/>
<proteinExistence type="predicted"/>
<dbReference type="EMBL" id="CAJJDP010000019">
    <property type="protein sequence ID" value="CAD8146959.1"/>
    <property type="molecule type" value="Genomic_DNA"/>
</dbReference>
<comment type="caution">
    <text evidence="1">The sequence shown here is derived from an EMBL/GenBank/DDBJ whole genome shotgun (WGS) entry which is preliminary data.</text>
</comment>
<reference evidence="1" key="1">
    <citation type="submission" date="2021-01" db="EMBL/GenBank/DDBJ databases">
        <authorList>
            <consortium name="Genoscope - CEA"/>
            <person name="William W."/>
        </authorList>
    </citation>
    <scope>NUCLEOTIDE SEQUENCE</scope>
</reference>
<accession>A0A8S1T623</accession>